<evidence type="ECO:0000313" key="3">
    <source>
        <dbReference type="Proteomes" id="UP000050454"/>
    </source>
</evidence>
<name>A0A0N8H9X0_9BACT</name>
<feature type="transmembrane region" description="Helical" evidence="1">
    <location>
        <begin position="105"/>
        <end position="124"/>
    </location>
</feature>
<evidence type="ECO:0000313" key="2">
    <source>
        <dbReference type="EMBL" id="KPM48548.1"/>
    </source>
</evidence>
<keyword evidence="1" id="KW-0812">Transmembrane</keyword>
<feature type="transmembrane region" description="Helical" evidence="1">
    <location>
        <begin position="43"/>
        <end position="60"/>
    </location>
</feature>
<feature type="transmembrane region" description="Helical" evidence="1">
    <location>
        <begin position="81"/>
        <end position="99"/>
    </location>
</feature>
<dbReference type="EMBL" id="LGTQ01000006">
    <property type="protein sequence ID" value="KPM48548.1"/>
    <property type="molecule type" value="Genomic_DNA"/>
</dbReference>
<feature type="transmembrane region" description="Helical" evidence="1">
    <location>
        <begin position="291"/>
        <end position="310"/>
    </location>
</feature>
<comment type="caution">
    <text evidence="2">The sequence shown here is derived from an EMBL/GenBank/DDBJ whole genome shotgun (WGS) entry which is preliminary data.</text>
</comment>
<protein>
    <submittedName>
        <fullName evidence="2">Uncharacterized protein</fullName>
    </submittedName>
</protein>
<dbReference type="STRING" id="1605367.AFM12_07990"/>
<feature type="transmembrane region" description="Helical" evidence="1">
    <location>
        <begin position="158"/>
        <end position="174"/>
    </location>
</feature>
<feature type="transmembrane region" description="Helical" evidence="1">
    <location>
        <begin position="131"/>
        <end position="152"/>
    </location>
</feature>
<accession>A0A0N8H9X0</accession>
<feature type="transmembrane region" description="Helical" evidence="1">
    <location>
        <begin position="12"/>
        <end position="31"/>
    </location>
</feature>
<feature type="transmembrane region" description="Helical" evidence="1">
    <location>
        <begin position="260"/>
        <end position="279"/>
    </location>
</feature>
<dbReference type="AlphaFoldDB" id="A0A0N8H9X0"/>
<dbReference type="Proteomes" id="UP000050454">
    <property type="component" value="Unassembled WGS sequence"/>
</dbReference>
<keyword evidence="1" id="KW-1133">Transmembrane helix</keyword>
<evidence type="ECO:0000256" key="1">
    <source>
        <dbReference type="SAM" id="Phobius"/>
    </source>
</evidence>
<feature type="transmembrane region" description="Helical" evidence="1">
    <location>
        <begin position="186"/>
        <end position="206"/>
    </location>
</feature>
<reference evidence="2 3" key="1">
    <citation type="submission" date="2015-07" db="EMBL/GenBank/DDBJ databases">
        <title>The draft genome sequence of Leadbetterella sp. JN14-9.</title>
        <authorList>
            <person name="Liu Y."/>
            <person name="Du J."/>
            <person name="Shao Z."/>
        </authorList>
    </citation>
    <scope>NUCLEOTIDE SEQUENCE [LARGE SCALE GENOMIC DNA]</scope>
    <source>
        <strain evidence="2 3">JN14-9</strain>
    </source>
</reference>
<proteinExistence type="predicted"/>
<feature type="transmembrane region" description="Helical" evidence="1">
    <location>
        <begin position="322"/>
        <end position="341"/>
    </location>
</feature>
<feature type="transmembrane region" description="Helical" evidence="1">
    <location>
        <begin position="347"/>
        <end position="365"/>
    </location>
</feature>
<organism evidence="2 3">
    <name type="scientific">Jiulongibacter sediminis</name>
    <dbReference type="NCBI Taxonomy" id="1605367"/>
    <lineage>
        <taxon>Bacteria</taxon>
        <taxon>Pseudomonadati</taxon>
        <taxon>Bacteroidota</taxon>
        <taxon>Cytophagia</taxon>
        <taxon>Cytophagales</taxon>
        <taxon>Leadbetterellaceae</taxon>
        <taxon>Jiulongibacter</taxon>
    </lineage>
</organism>
<keyword evidence="3" id="KW-1185">Reference proteome</keyword>
<sequence>MKLKKINELYFISNEVIIKLFPLAVVVFPYFFISKEYAGEISYTLALFIPASVYLIGNLKQEALMVASQKRNFNHFLSEKILLTIIIGSILTLILFVVTDIKIGVITWRITDILVELLLIPFFIAKDYKKLILFSLLRLSLYLILFFLTKFLLLENDIFSFLLISNVFIIYFLLESQKTKLRLVNIRSNIVNVVGVVAIIDSFVTQFPKFFLKIADGIELIAEFTIYFYFIFPLGLLMEAISILLLKTKNRIVSIDLEKSYYIILGIGSILYLLVIIFLYNLRVFEIKYDLAIICILFGITNYSILHIANTRIVNFSGVSKFKFLSPYIVYGLLTLLLCWLNTANSLLFYFMILLFSSIVKGLLLRLC</sequence>
<keyword evidence="1" id="KW-0472">Membrane</keyword>
<gene>
    <name evidence="2" type="ORF">AFM12_07990</name>
</gene>
<feature type="transmembrane region" description="Helical" evidence="1">
    <location>
        <begin position="226"/>
        <end position="248"/>
    </location>
</feature>